<dbReference type="EMBL" id="CP020002">
    <property type="protein sequence ID" value="AQY37875.1"/>
    <property type="molecule type" value="Genomic_DNA"/>
</dbReference>
<evidence type="ECO:0000313" key="2">
    <source>
        <dbReference type="Proteomes" id="UP000191057"/>
    </source>
</evidence>
<organism evidence="1 2">
    <name type="scientific">Bacillus thuringiensis</name>
    <dbReference type="NCBI Taxonomy" id="1428"/>
    <lineage>
        <taxon>Bacteria</taxon>
        <taxon>Bacillati</taxon>
        <taxon>Bacillota</taxon>
        <taxon>Bacilli</taxon>
        <taxon>Bacillales</taxon>
        <taxon>Bacillaceae</taxon>
        <taxon>Bacillus</taxon>
        <taxon>Bacillus cereus group</taxon>
    </lineage>
</organism>
<protein>
    <submittedName>
        <fullName evidence="1">Uncharacterized protein</fullName>
    </submittedName>
</protein>
<gene>
    <name evidence="1" type="ORF">B4918_07565</name>
</gene>
<sequence>MSGKQFFQLICLNGHQISFFHNLHNDKVKFCEKCGESTINTCQNCKFPIEGYFYPSGIITMGPETFPIPSYCKNCGCAYPWTESILTNAVELIALDDNLDSTTKEIIQNAIPDLLIDSPTTPIAVAKYKKYIENASSTVKNGMRSLLVDVLSETVKKSIFG</sequence>
<accession>A0A9W3TBM9</accession>
<dbReference type="Pfam" id="PF10083">
    <property type="entry name" value="DUF2321"/>
    <property type="match status" value="1"/>
</dbReference>
<dbReference type="InterPro" id="IPR016891">
    <property type="entry name" value="DUF2321"/>
</dbReference>
<reference evidence="1 2" key="1">
    <citation type="submission" date="2017-03" db="EMBL/GenBank/DDBJ databases">
        <title>Complete genome sequence of Bacillus thuringiensis L-7601, a novel melanin producing strain.</title>
        <authorList>
            <person name="Cai J."/>
            <person name="Cao Z."/>
            <person name="Tan T."/>
        </authorList>
    </citation>
    <scope>NUCLEOTIDE SEQUENCE [LARGE SCALE GENOMIC DNA]</scope>
    <source>
        <strain evidence="1 2">L-7601</strain>
    </source>
</reference>
<dbReference type="Proteomes" id="UP000191057">
    <property type="component" value="Chromosome"/>
</dbReference>
<proteinExistence type="predicted"/>
<evidence type="ECO:0000313" key="1">
    <source>
        <dbReference type="EMBL" id="AQY37875.1"/>
    </source>
</evidence>
<name>A0A9W3TBM9_BACTU</name>
<dbReference type="RefSeq" id="WP_079245251.1">
    <property type="nucleotide sequence ID" value="NZ_JARSYF010000038.1"/>
</dbReference>
<dbReference type="AlphaFoldDB" id="A0A9W3TBM9"/>